<evidence type="ECO:0008006" key="4">
    <source>
        <dbReference type="Google" id="ProtNLM"/>
    </source>
</evidence>
<feature type="compositionally biased region" description="Polar residues" evidence="1">
    <location>
        <begin position="122"/>
        <end position="144"/>
    </location>
</feature>
<protein>
    <recommendedName>
        <fullName evidence="4">Outer membrane protein beta-barrel domain-containing protein</fullName>
    </recommendedName>
</protein>
<feature type="compositionally biased region" description="Low complexity" evidence="1">
    <location>
        <begin position="169"/>
        <end position="187"/>
    </location>
</feature>
<feature type="compositionally biased region" description="Low complexity" evidence="1">
    <location>
        <begin position="147"/>
        <end position="158"/>
    </location>
</feature>
<dbReference type="RefSeq" id="WP_168039186.1">
    <property type="nucleotide sequence ID" value="NZ_JAATJH010000006.1"/>
</dbReference>
<organism evidence="2 3">
    <name type="scientific">Neolewinella antarctica</name>
    <dbReference type="NCBI Taxonomy" id="442734"/>
    <lineage>
        <taxon>Bacteria</taxon>
        <taxon>Pseudomonadati</taxon>
        <taxon>Bacteroidota</taxon>
        <taxon>Saprospiria</taxon>
        <taxon>Saprospirales</taxon>
        <taxon>Lewinellaceae</taxon>
        <taxon>Neolewinella</taxon>
    </lineage>
</organism>
<feature type="compositionally biased region" description="Basic and acidic residues" evidence="1">
    <location>
        <begin position="72"/>
        <end position="83"/>
    </location>
</feature>
<feature type="region of interest" description="Disordered" evidence="1">
    <location>
        <begin position="72"/>
        <end position="198"/>
    </location>
</feature>
<keyword evidence="3" id="KW-1185">Reference proteome</keyword>
<proteinExistence type="predicted"/>
<dbReference type="EMBL" id="JAATJH010000006">
    <property type="protein sequence ID" value="NJC27770.1"/>
    <property type="molecule type" value="Genomic_DNA"/>
</dbReference>
<dbReference type="Proteomes" id="UP000770785">
    <property type="component" value="Unassembled WGS sequence"/>
</dbReference>
<gene>
    <name evidence="2" type="ORF">GGR27_003288</name>
</gene>
<name>A0ABX0XF75_9BACT</name>
<reference evidence="2 3" key="1">
    <citation type="submission" date="2020-03" db="EMBL/GenBank/DDBJ databases">
        <title>Genomic Encyclopedia of Type Strains, Phase IV (KMG-IV): sequencing the most valuable type-strain genomes for metagenomic binning, comparative biology and taxonomic classification.</title>
        <authorList>
            <person name="Goeker M."/>
        </authorList>
    </citation>
    <scope>NUCLEOTIDE SEQUENCE [LARGE SCALE GENOMIC DNA]</scope>
    <source>
        <strain evidence="2 3">DSM 105096</strain>
    </source>
</reference>
<evidence type="ECO:0000256" key="1">
    <source>
        <dbReference type="SAM" id="MobiDB-lite"/>
    </source>
</evidence>
<comment type="caution">
    <text evidence="2">The sequence shown here is derived from an EMBL/GenBank/DDBJ whole genome shotgun (WGS) entry which is preliminary data.</text>
</comment>
<feature type="region of interest" description="Disordered" evidence="1">
    <location>
        <begin position="1"/>
        <end position="22"/>
    </location>
</feature>
<accession>A0ABX0XF75</accession>
<feature type="compositionally biased region" description="Pro residues" evidence="1">
    <location>
        <begin position="159"/>
        <end position="168"/>
    </location>
</feature>
<sequence length="482" mass="51764">MDNLEDQLRASSHSEQPVAATGEGFERVRSALAGASAPRPGKSWFMRPPAILAAAILFFSLGWFALAERGADVDAESVTKRSEATFPTANTDRTDASPLTRVGTTLSDDTDPSVILSEADLSLTNSSNDRSSPTAPGVTATNAATGPIRTTPNPTLTPTRPPARPTVYPPAYTQPATTTDQAQISAPAYPPEPATTPRSTGFPPAPYLPTHHGLAVSSADSTLTAKIAGASAGIHAPEYDPEAWQLNNQQFVKQKSAYWMVGTTALGLYSTANRSASRWSRTPEATTVFDAVIDGVATPLHYVATEESTSNQFNVIHQVHLLRQTGGGLLYGVGYALLNDRSSNVKFAQSLSTSDENFYYLASDEQAKYSLVTTTVGFTFLRSRRYQPWISVNANVPVASRNIQRRYFVGGAEGTTHLQDRRTQTIARRDISPKIFPSLQVGVRGQLGRRLRVGVTAGLVPTNIDISVPIAAGLDVHYVFGR</sequence>
<evidence type="ECO:0000313" key="2">
    <source>
        <dbReference type="EMBL" id="NJC27770.1"/>
    </source>
</evidence>
<evidence type="ECO:0000313" key="3">
    <source>
        <dbReference type="Proteomes" id="UP000770785"/>
    </source>
</evidence>